<dbReference type="PANTHER" id="PTHR30349">
    <property type="entry name" value="PHAGE INTEGRASE-RELATED"/>
    <property type="match status" value="1"/>
</dbReference>
<dbReference type="EMBL" id="CP060394">
    <property type="protein sequence ID" value="QNI32817.1"/>
    <property type="molecule type" value="Genomic_DNA"/>
</dbReference>
<reference evidence="4 5" key="1">
    <citation type="submission" date="2020-08" db="EMBL/GenBank/DDBJ databases">
        <title>Edaphobacter telluris sp. nov. and Acidobacterium dinghuensis sp. nov., two acidobacteria isolated from forest soil.</title>
        <authorList>
            <person name="Fu J."/>
            <person name="Qiu L."/>
        </authorList>
    </citation>
    <scope>NUCLEOTIDE SEQUENCE [LARGE SCALE GENOMIC DNA]</scope>
    <source>
        <strain evidence="4">4Y35</strain>
    </source>
</reference>
<dbReference type="InterPro" id="IPR050090">
    <property type="entry name" value="Tyrosine_recombinase_XerCD"/>
</dbReference>
<feature type="domain" description="Tyr recombinase" evidence="3">
    <location>
        <begin position="31"/>
        <end position="223"/>
    </location>
</feature>
<dbReference type="GO" id="GO:0006310">
    <property type="term" value="P:DNA recombination"/>
    <property type="evidence" value="ECO:0007669"/>
    <property type="project" value="UniProtKB-KW"/>
</dbReference>
<dbReference type="GO" id="GO:0015074">
    <property type="term" value="P:DNA integration"/>
    <property type="evidence" value="ECO:0007669"/>
    <property type="project" value="InterPro"/>
</dbReference>
<sequence length="307" mass="34674">MRAIFAEAVDQDFLAKDPARKVKPPANLREVDKTTLSWDQLRAALEKLDELSLRDWILMKLDMSNALRPSELFPLRWSCFLEETHILDIQETVYKGKIRPYGKTKGSLTQVPIADVLAGEIVEYREECRKKGEDVSPDGFMFPGRFGGPMDSSNYRHRVLHKLAKELGFPKLNFQVIRRTIATLGKTKGHPKDIQGLMRHSRLATTMEIYMQSLEKEVRTAINSIHDELVATGTEGPPSQQPGATFAQNPESEVNPRAFVQERSSTMERRSASEGEEKKKEVPPRGKLLQFAGKMRANSLGGNLLNI</sequence>
<dbReference type="RefSeq" id="WP_186743771.1">
    <property type="nucleotide sequence ID" value="NZ_CP060394.1"/>
</dbReference>
<keyword evidence="5" id="KW-1185">Reference proteome</keyword>
<dbReference type="Pfam" id="PF00589">
    <property type="entry name" value="Phage_integrase"/>
    <property type="match status" value="1"/>
</dbReference>
<dbReference type="KEGG" id="adin:H7849_02110"/>
<gene>
    <name evidence="4" type="ORF">H7849_02110</name>
</gene>
<keyword evidence="1" id="KW-0233">DNA recombination</keyword>
<feature type="compositionally biased region" description="Basic and acidic residues" evidence="2">
    <location>
        <begin position="265"/>
        <end position="284"/>
    </location>
</feature>
<dbReference type="PROSITE" id="PS51898">
    <property type="entry name" value="TYR_RECOMBINASE"/>
    <property type="match status" value="1"/>
</dbReference>
<dbReference type="GO" id="GO:0003677">
    <property type="term" value="F:DNA binding"/>
    <property type="evidence" value="ECO:0007669"/>
    <property type="project" value="InterPro"/>
</dbReference>
<dbReference type="PANTHER" id="PTHR30349:SF64">
    <property type="entry name" value="PROPHAGE INTEGRASE INTD-RELATED"/>
    <property type="match status" value="1"/>
</dbReference>
<evidence type="ECO:0000256" key="2">
    <source>
        <dbReference type="SAM" id="MobiDB-lite"/>
    </source>
</evidence>
<feature type="region of interest" description="Disordered" evidence="2">
    <location>
        <begin position="231"/>
        <end position="288"/>
    </location>
</feature>
<proteinExistence type="predicted"/>
<organism evidence="4 5">
    <name type="scientific">Alloacidobacterium dinghuense</name>
    <dbReference type="NCBI Taxonomy" id="2763107"/>
    <lineage>
        <taxon>Bacteria</taxon>
        <taxon>Pseudomonadati</taxon>
        <taxon>Acidobacteriota</taxon>
        <taxon>Terriglobia</taxon>
        <taxon>Terriglobales</taxon>
        <taxon>Acidobacteriaceae</taxon>
        <taxon>Alloacidobacterium</taxon>
    </lineage>
</organism>
<dbReference type="InterPro" id="IPR002104">
    <property type="entry name" value="Integrase_catalytic"/>
</dbReference>
<dbReference type="InterPro" id="IPR013762">
    <property type="entry name" value="Integrase-like_cat_sf"/>
</dbReference>
<dbReference type="Proteomes" id="UP000515312">
    <property type="component" value="Chromosome"/>
</dbReference>
<dbReference type="CDD" id="cd00397">
    <property type="entry name" value="DNA_BRE_C"/>
    <property type="match status" value="1"/>
</dbReference>
<evidence type="ECO:0000259" key="3">
    <source>
        <dbReference type="PROSITE" id="PS51898"/>
    </source>
</evidence>
<protein>
    <submittedName>
        <fullName evidence="4">Site-specific integrase</fullName>
    </submittedName>
</protein>
<evidence type="ECO:0000313" key="4">
    <source>
        <dbReference type="EMBL" id="QNI32817.1"/>
    </source>
</evidence>
<name>A0A7G8BJU7_9BACT</name>
<dbReference type="InterPro" id="IPR011010">
    <property type="entry name" value="DNA_brk_join_enz"/>
</dbReference>
<feature type="compositionally biased region" description="Polar residues" evidence="2">
    <location>
        <begin position="237"/>
        <end position="252"/>
    </location>
</feature>
<accession>A0A7G8BJU7</accession>
<evidence type="ECO:0000313" key="5">
    <source>
        <dbReference type="Proteomes" id="UP000515312"/>
    </source>
</evidence>
<dbReference type="AlphaFoldDB" id="A0A7G8BJU7"/>
<evidence type="ECO:0000256" key="1">
    <source>
        <dbReference type="ARBA" id="ARBA00023172"/>
    </source>
</evidence>
<dbReference type="SUPFAM" id="SSF56349">
    <property type="entry name" value="DNA breaking-rejoining enzymes"/>
    <property type="match status" value="1"/>
</dbReference>
<dbReference type="Gene3D" id="1.10.443.10">
    <property type="entry name" value="Intergrase catalytic core"/>
    <property type="match status" value="1"/>
</dbReference>